<dbReference type="Pfam" id="PF04536">
    <property type="entry name" value="TPM_phosphatase"/>
    <property type="match status" value="1"/>
</dbReference>
<keyword evidence="6" id="KW-1185">Reference proteome</keyword>
<feature type="region of interest" description="Disordered" evidence="1">
    <location>
        <begin position="236"/>
        <end position="266"/>
    </location>
</feature>
<feature type="compositionally biased region" description="Low complexity" evidence="1">
    <location>
        <begin position="257"/>
        <end position="266"/>
    </location>
</feature>
<accession>A0A1M7HRP4</accession>
<dbReference type="Proteomes" id="UP000184038">
    <property type="component" value="Unassembled WGS sequence"/>
</dbReference>
<evidence type="ECO:0000256" key="1">
    <source>
        <dbReference type="SAM" id="MobiDB-lite"/>
    </source>
</evidence>
<dbReference type="STRING" id="1120996.SAMN02746066_01530"/>
<sequence>MKTSKQHILPLILFMLCLLSSIIIAPTTQAATNNKDIPYVIDDANLLSTDDQQDLNDLANKYSKKHNTSIVVVTTNDTNNLSTTDYASMYYDTYIHGNDGYNDNCVLFLIDIDNHKTNIFAYEDAAIRMDSGRSNKILDVVTPKLKGSDYDDAIKTFIKKANLYLGAEPGTNPDNIFFKLWFQLLIAVIIGATAVGIMVFNSGGRVTTNSATYLDHGNSKLTGCFDHYIRTTTTRTKKADNNNSSGGSSGTTGGGSSFSSGNERSF</sequence>
<gene>
    <name evidence="5" type="ORF">SAMN02746066_01530</name>
</gene>
<dbReference type="OrthoDB" id="9806054at2"/>
<evidence type="ECO:0000313" key="6">
    <source>
        <dbReference type="Proteomes" id="UP000184038"/>
    </source>
</evidence>
<reference evidence="5 6" key="1">
    <citation type="submission" date="2016-11" db="EMBL/GenBank/DDBJ databases">
        <authorList>
            <person name="Jaros S."/>
            <person name="Januszkiewicz K."/>
            <person name="Wedrychowicz H."/>
        </authorList>
    </citation>
    <scope>NUCLEOTIDE SEQUENCE [LARGE SCALE GENOMIC DNA]</scope>
    <source>
        <strain evidence="5 6">DSM 15930</strain>
    </source>
</reference>
<feature type="transmembrane region" description="Helical" evidence="2">
    <location>
        <begin position="180"/>
        <end position="200"/>
    </location>
</feature>
<feature type="compositionally biased region" description="Gly residues" evidence="1">
    <location>
        <begin position="247"/>
        <end position="256"/>
    </location>
</feature>
<name>A0A1M7HRP4_9FIRM</name>
<dbReference type="AlphaFoldDB" id="A0A1M7HRP4"/>
<feature type="signal peptide" evidence="3">
    <location>
        <begin position="1"/>
        <end position="30"/>
    </location>
</feature>
<keyword evidence="2" id="KW-0812">Transmembrane</keyword>
<dbReference type="InterPro" id="IPR007621">
    <property type="entry name" value="TPM_dom"/>
</dbReference>
<evidence type="ECO:0000259" key="4">
    <source>
        <dbReference type="Pfam" id="PF04536"/>
    </source>
</evidence>
<keyword evidence="2" id="KW-0472">Membrane</keyword>
<organism evidence="5 6">
    <name type="scientific">Anaerosporobacter mobilis DSM 15930</name>
    <dbReference type="NCBI Taxonomy" id="1120996"/>
    <lineage>
        <taxon>Bacteria</taxon>
        <taxon>Bacillati</taxon>
        <taxon>Bacillota</taxon>
        <taxon>Clostridia</taxon>
        <taxon>Lachnospirales</taxon>
        <taxon>Lachnospiraceae</taxon>
        <taxon>Anaerosporobacter</taxon>
    </lineage>
</organism>
<feature type="chain" id="PRO_5013020240" description="TPM domain-containing protein" evidence="3">
    <location>
        <begin position="31"/>
        <end position="266"/>
    </location>
</feature>
<proteinExistence type="predicted"/>
<dbReference type="Gene3D" id="3.10.310.50">
    <property type="match status" value="1"/>
</dbReference>
<protein>
    <recommendedName>
        <fullName evidence="4">TPM domain-containing protein</fullName>
    </recommendedName>
</protein>
<evidence type="ECO:0000256" key="3">
    <source>
        <dbReference type="SAM" id="SignalP"/>
    </source>
</evidence>
<evidence type="ECO:0000313" key="5">
    <source>
        <dbReference type="EMBL" id="SHM31155.1"/>
    </source>
</evidence>
<keyword evidence="2" id="KW-1133">Transmembrane helix</keyword>
<evidence type="ECO:0000256" key="2">
    <source>
        <dbReference type="SAM" id="Phobius"/>
    </source>
</evidence>
<dbReference type="RefSeq" id="WP_073285501.1">
    <property type="nucleotide sequence ID" value="NZ_FRCP01000008.1"/>
</dbReference>
<keyword evidence="3" id="KW-0732">Signal</keyword>
<feature type="domain" description="TPM" evidence="4">
    <location>
        <begin position="40"/>
        <end position="161"/>
    </location>
</feature>
<dbReference type="EMBL" id="FRCP01000008">
    <property type="protein sequence ID" value="SHM31155.1"/>
    <property type="molecule type" value="Genomic_DNA"/>
</dbReference>